<reference evidence="3" key="2">
    <citation type="submission" date="2020-09" db="EMBL/GenBank/DDBJ databases">
        <authorList>
            <person name="Sun Q."/>
            <person name="Ohkuma M."/>
        </authorList>
    </citation>
    <scope>NUCLEOTIDE SEQUENCE</scope>
    <source>
        <strain evidence="3">JCM 3091</strain>
    </source>
</reference>
<dbReference type="AlphaFoldDB" id="A0A8J3BTM0"/>
<dbReference type="PANTHER" id="PTHR34406">
    <property type="entry name" value="PROTEIN YCEI"/>
    <property type="match status" value="1"/>
</dbReference>
<sequence length="192" mass="20488">MSQAVETTTRPWNGVAVPTPGTFAIDPAHSRAGFVARHLMVSKVRGAFTAVSGTVTVAEDPAASHVAADIDAASIDTGVADRDAHLRSADFLDVETYPHLRFRSTGLRPTGDGEFVLTGELSIRDVTRAVALAVEFEGVARSPWGQEVIGFTATTEIDREEFGITWNQALETGGVLVGKQVKIEISVEAIRQ</sequence>
<keyword evidence="4" id="KW-1185">Reference proteome</keyword>
<dbReference type="SMART" id="SM00867">
    <property type="entry name" value="YceI"/>
    <property type="match status" value="1"/>
</dbReference>
<evidence type="ECO:0000256" key="1">
    <source>
        <dbReference type="ARBA" id="ARBA00008812"/>
    </source>
</evidence>
<dbReference type="Gene3D" id="2.40.128.110">
    <property type="entry name" value="Lipid/polyisoprenoid-binding, YceI-like"/>
    <property type="match status" value="1"/>
</dbReference>
<name>A0A8J3BTM0_9ACTN</name>
<dbReference type="SUPFAM" id="SSF101874">
    <property type="entry name" value="YceI-like"/>
    <property type="match status" value="1"/>
</dbReference>
<comment type="similarity">
    <text evidence="1">Belongs to the UPF0312 family.</text>
</comment>
<reference evidence="3" key="1">
    <citation type="journal article" date="2014" name="Int. J. Syst. Evol. Microbiol.">
        <title>Complete genome sequence of Corynebacterium casei LMG S-19264T (=DSM 44701T), isolated from a smear-ripened cheese.</title>
        <authorList>
            <consortium name="US DOE Joint Genome Institute (JGI-PGF)"/>
            <person name="Walter F."/>
            <person name="Albersmeier A."/>
            <person name="Kalinowski J."/>
            <person name="Ruckert C."/>
        </authorList>
    </citation>
    <scope>NUCLEOTIDE SEQUENCE</scope>
    <source>
        <strain evidence="3">JCM 3091</strain>
    </source>
</reference>
<feature type="domain" description="Lipid/polyisoprenoid-binding YceI-like" evidence="2">
    <location>
        <begin position="22"/>
        <end position="190"/>
    </location>
</feature>
<dbReference type="EMBL" id="BMQC01000010">
    <property type="protein sequence ID" value="GGK34896.1"/>
    <property type="molecule type" value="Genomic_DNA"/>
</dbReference>
<evidence type="ECO:0000259" key="2">
    <source>
        <dbReference type="SMART" id="SM00867"/>
    </source>
</evidence>
<dbReference type="RefSeq" id="WP_189114900.1">
    <property type="nucleotide sequence ID" value="NZ_BMQC01000010.1"/>
</dbReference>
<organism evidence="3 4">
    <name type="scientific">Pilimelia terevasa</name>
    <dbReference type="NCBI Taxonomy" id="53372"/>
    <lineage>
        <taxon>Bacteria</taxon>
        <taxon>Bacillati</taxon>
        <taxon>Actinomycetota</taxon>
        <taxon>Actinomycetes</taxon>
        <taxon>Micromonosporales</taxon>
        <taxon>Micromonosporaceae</taxon>
        <taxon>Pilimelia</taxon>
    </lineage>
</organism>
<gene>
    <name evidence="3" type="ORF">GCM10010124_29450</name>
</gene>
<dbReference type="PANTHER" id="PTHR34406:SF1">
    <property type="entry name" value="PROTEIN YCEI"/>
    <property type="match status" value="1"/>
</dbReference>
<dbReference type="Pfam" id="PF04264">
    <property type="entry name" value="YceI"/>
    <property type="match status" value="1"/>
</dbReference>
<protein>
    <submittedName>
        <fullName evidence="3">Polyisoprenoid-binding protein</fullName>
    </submittedName>
</protein>
<evidence type="ECO:0000313" key="3">
    <source>
        <dbReference type="EMBL" id="GGK34896.1"/>
    </source>
</evidence>
<evidence type="ECO:0000313" key="4">
    <source>
        <dbReference type="Proteomes" id="UP000662200"/>
    </source>
</evidence>
<dbReference type="InterPro" id="IPR036761">
    <property type="entry name" value="TTHA0802/YceI-like_sf"/>
</dbReference>
<accession>A0A8J3BTM0</accession>
<proteinExistence type="inferred from homology"/>
<dbReference type="InterPro" id="IPR007372">
    <property type="entry name" value="Lipid/polyisoprenoid-bd_YceI"/>
</dbReference>
<comment type="caution">
    <text evidence="3">The sequence shown here is derived from an EMBL/GenBank/DDBJ whole genome shotgun (WGS) entry which is preliminary data.</text>
</comment>
<dbReference type="Proteomes" id="UP000662200">
    <property type="component" value="Unassembled WGS sequence"/>
</dbReference>